<dbReference type="PANTHER" id="PTHR36115">
    <property type="entry name" value="PROLINE-RICH ANTIGEN HOMOLOG-RELATED"/>
    <property type="match status" value="1"/>
</dbReference>
<evidence type="ECO:0000259" key="9">
    <source>
        <dbReference type="PROSITE" id="PS50006"/>
    </source>
</evidence>
<evidence type="ECO:0000256" key="3">
    <source>
        <dbReference type="ARBA" id="ARBA00022553"/>
    </source>
</evidence>
<gene>
    <name evidence="10" type="ORF">WDU99_14550</name>
</gene>
<feature type="transmembrane region" description="Helical" evidence="8">
    <location>
        <begin position="16"/>
        <end position="45"/>
    </location>
</feature>
<evidence type="ECO:0000313" key="11">
    <source>
        <dbReference type="Proteomes" id="UP001371224"/>
    </source>
</evidence>
<evidence type="ECO:0000313" key="10">
    <source>
        <dbReference type="EMBL" id="MEJ1089534.1"/>
    </source>
</evidence>
<evidence type="ECO:0000256" key="1">
    <source>
        <dbReference type="ARBA" id="ARBA00004651"/>
    </source>
</evidence>
<keyword evidence="11" id="KW-1185">Reference proteome</keyword>
<keyword evidence="3" id="KW-0597">Phosphoprotein</keyword>
<feature type="transmembrane region" description="Helical" evidence="8">
    <location>
        <begin position="51"/>
        <end position="78"/>
    </location>
</feature>
<dbReference type="InterPro" id="IPR051791">
    <property type="entry name" value="Pra-immunoreactive"/>
</dbReference>
<keyword evidence="6 8" id="KW-0472">Membrane</keyword>
<name>A0ABU8LDX2_9MICO</name>
<sequence length="430" mass="43768">MTTLPFGEVAPIQRRVVAYILDALIASVIPIVGTVVTIILLTGAAASPDPLAGMAAVMVLMPIIALLEIAWLVVYTLMQSGAGSIGMRAQGLRLVSVKDGSGIGFWRALLRNVVFGLAGSIVVGYFSPLFDGSGRFQGWHDKASDAVMLDARISAPSAPTTAVPVAVPGASFPQPAPAAPIYPAGAPSLVVPPRPPMPPAMPPRPAPPAPAGQPAPATPAAPEVPADLPDQTVISPRRTDALPDDPLISFVPGVTQQPPAPSAPPAPAAPEPTSAPEAAAPAAPAPPAPAKPAPATPAAPSAPLTSAPAGGDDDIESTRISIPGHRLVFTWDDGQRSSVSGRTVFGRNPDPEAGAVIIAVRDETLSLSKTHFEAGAEPTGGWVMDRQSTNGTVVVRDGVRIACPPGQRIPVRLGDAIEIGDRIVTIGGFA</sequence>
<feature type="region of interest" description="Disordered" evidence="7">
    <location>
        <begin position="194"/>
        <end position="318"/>
    </location>
</feature>
<evidence type="ECO:0000256" key="7">
    <source>
        <dbReference type="SAM" id="MobiDB-lite"/>
    </source>
</evidence>
<dbReference type="PANTHER" id="PTHR36115:SF6">
    <property type="entry name" value="PROLINE-RICH ANTIGEN HOMOLOG"/>
    <property type="match status" value="1"/>
</dbReference>
<feature type="compositionally biased region" description="Pro residues" evidence="7">
    <location>
        <begin position="194"/>
        <end position="219"/>
    </location>
</feature>
<evidence type="ECO:0000256" key="5">
    <source>
        <dbReference type="ARBA" id="ARBA00022989"/>
    </source>
</evidence>
<feature type="compositionally biased region" description="Pro residues" evidence="7">
    <location>
        <begin position="258"/>
        <end position="270"/>
    </location>
</feature>
<comment type="subcellular location">
    <subcellularLocation>
        <location evidence="1">Cell membrane</location>
        <topology evidence="1">Multi-pass membrane protein</topology>
    </subcellularLocation>
</comment>
<dbReference type="PROSITE" id="PS50006">
    <property type="entry name" value="FHA_DOMAIN"/>
    <property type="match status" value="1"/>
</dbReference>
<dbReference type="Gene3D" id="2.60.200.20">
    <property type="match status" value="1"/>
</dbReference>
<dbReference type="EMBL" id="JBBDGM010000014">
    <property type="protein sequence ID" value="MEJ1089534.1"/>
    <property type="molecule type" value="Genomic_DNA"/>
</dbReference>
<dbReference type="Proteomes" id="UP001371224">
    <property type="component" value="Unassembled WGS sequence"/>
</dbReference>
<dbReference type="InterPro" id="IPR010432">
    <property type="entry name" value="RDD"/>
</dbReference>
<dbReference type="Pfam" id="PF06271">
    <property type="entry name" value="RDD"/>
    <property type="match status" value="1"/>
</dbReference>
<reference evidence="10 11" key="1">
    <citation type="submission" date="2024-02" db="EMBL/GenBank/DDBJ databases">
        <authorList>
            <person name="Saticioglu I.B."/>
        </authorList>
    </citation>
    <scope>NUCLEOTIDE SEQUENCE [LARGE SCALE GENOMIC DNA]</scope>
    <source>
        <strain evidence="10 11">Mu-80</strain>
    </source>
</reference>
<accession>A0ABU8LDX2</accession>
<dbReference type="InterPro" id="IPR008984">
    <property type="entry name" value="SMAD_FHA_dom_sf"/>
</dbReference>
<protein>
    <submittedName>
        <fullName evidence="10">RDD family protein</fullName>
    </submittedName>
</protein>
<feature type="compositionally biased region" description="Low complexity" evidence="7">
    <location>
        <begin position="298"/>
        <end position="309"/>
    </location>
</feature>
<proteinExistence type="predicted"/>
<evidence type="ECO:0000256" key="4">
    <source>
        <dbReference type="ARBA" id="ARBA00022692"/>
    </source>
</evidence>
<dbReference type="CDD" id="cd00060">
    <property type="entry name" value="FHA"/>
    <property type="match status" value="1"/>
</dbReference>
<feature type="transmembrane region" description="Helical" evidence="8">
    <location>
        <begin position="108"/>
        <end position="127"/>
    </location>
</feature>
<keyword evidence="5 8" id="KW-1133">Transmembrane helix</keyword>
<dbReference type="RefSeq" id="WP_337333180.1">
    <property type="nucleotide sequence ID" value="NZ_JBBDGM010000014.1"/>
</dbReference>
<keyword evidence="4 8" id="KW-0812">Transmembrane</keyword>
<evidence type="ECO:0000256" key="2">
    <source>
        <dbReference type="ARBA" id="ARBA00022475"/>
    </source>
</evidence>
<feature type="compositionally biased region" description="Low complexity" evidence="7">
    <location>
        <begin position="271"/>
        <end position="282"/>
    </location>
</feature>
<organism evidence="10 11">
    <name type="scientific">Microbacterium bandirmense</name>
    <dbReference type="NCBI Taxonomy" id="3122050"/>
    <lineage>
        <taxon>Bacteria</taxon>
        <taxon>Bacillati</taxon>
        <taxon>Actinomycetota</taxon>
        <taxon>Actinomycetes</taxon>
        <taxon>Micrococcales</taxon>
        <taxon>Microbacteriaceae</taxon>
        <taxon>Microbacterium</taxon>
    </lineage>
</organism>
<dbReference type="PRINTS" id="PR01217">
    <property type="entry name" value="PRICHEXTENSN"/>
</dbReference>
<evidence type="ECO:0000256" key="8">
    <source>
        <dbReference type="SAM" id="Phobius"/>
    </source>
</evidence>
<evidence type="ECO:0000256" key="6">
    <source>
        <dbReference type="ARBA" id="ARBA00023136"/>
    </source>
</evidence>
<dbReference type="InterPro" id="IPR000253">
    <property type="entry name" value="FHA_dom"/>
</dbReference>
<feature type="compositionally biased region" description="Pro residues" evidence="7">
    <location>
        <begin position="283"/>
        <end position="297"/>
    </location>
</feature>
<keyword evidence="2" id="KW-1003">Cell membrane</keyword>
<feature type="domain" description="FHA" evidence="9">
    <location>
        <begin position="343"/>
        <end position="394"/>
    </location>
</feature>
<comment type="caution">
    <text evidence="10">The sequence shown here is derived from an EMBL/GenBank/DDBJ whole genome shotgun (WGS) entry which is preliminary data.</text>
</comment>
<dbReference type="SUPFAM" id="SSF49879">
    <property type="entry name" value="SMAD/FHA domain"/>
    <property type="match status" value="1"/>
</dbReference>